<sequence length="390" mass="42622">MVDVDRRTTTSSMGLRRLSTRAASLNSPSSSSALHSFTSLASAILSHLVSSSVKIKPGLSDRELDHLEASLGFTFPPDLRTLLSLGVPSGPGFPDWHCRESIRAAFDFPLAAASVQIAKSSLWPRSWGPRPSDPDRALRAARSAIRRAPILIPLFDRCYVPCRPCLAGNPVFYVTEERVLCCGLDLLDFFKRDPAFVTAPELMQRYQGTTTTPANMRRSLDMVAGRSPRWIEFWSDAASDRRRRDSSSSDSSTASTSSCSSSDLSEQSCRTEPRQAPVWVDSYLDQIGSVLKEAGWEESDVSEMVHVSASGTFDGEDVTVVDSESALDVLLVKAGRCSDSLRRAGWSSDEVTDALGSGLRRGKKEKRSTVRIPPEIAHKIEKLAHSVALS</sequence>
<evidence type="ECO:0000256" key="1">
    <source>
        <dbReference type="SAM" id="MobiDB-lite"/>
    </source>
</evidence>
<evidence type="ECO:0000313" key="3">
    <source>
        <dbReference type="Proteomes" id="UP001210211"/>
    </source>
</evidence>
<keyword evidence="3" id="KW-1185">Reference proteome</keyword>
<dbReference type="Proteomes" id="UP001210211">
    <property type="component" value="Unassembled WGS sequence"/>
</dbReference>
<comment type="caution">
    <text evidence="2">The sequence shown here is derived from an EMBL/GenBank/DDBJ whole genome shotgun (WGS) entry which is preliminary data.</text>
</comment>
<gene>
    <name evidence="2" type="ORF">LUZ61_009663</name>
</gene>
<dbReference type="EMBL" id="JAMRDG010000001">
    <property type="protein sequence ID" value="KAJ3705958.1"/>
    <property type="molecule type" value="Genomic_DNA"/>
</dbReference>
<dbReference type="AlphaFoldDB" id="A0AAD6EYW6"/>
<reference evidence="2 3" key="1">
    <citation type="journal article" date="2022" name="Cell">
        <title>Repeat-based holocentromeres influence genome architecture and karyotype evolution.</title>
        <authorList>
            <person name="Hofstatter P.G."/>
            <person name="Thangavel G."/>
            <person name="Lux T."/>
            <person name="Neumann P."/>
            <person name="Vondrak T."/>
            <person name="Novak P."/>
            <person name="Zhang M."/>
            <person name="Costa L."/>
            <person name="Castellani M."/>
            <person name="Scott A."/>
            <person name="Toegelov H."/>
            <person name="Fuchs J."/>
            <person name="Mata-Sucre Y."/>
            <person name="Dias Y."/>
            <person name="Vanzela A.L.L."/>
            <person name="Huettel B."/>
            <person name="Almeida C.C.S."/>
            <person name="Simkova H."/>
            <person name="Souza G."/>
            <person name="Pedrosa-Harand A."/>
            <person name="Macas J."/>
            <person name="Mayer K.F.X."/>
            <person name="Houben A."/>
            <person name="Marques A."/>
        </authorList>
    </citation>
    <scope>NUCLEOTIDE SEQUENCE [LARGE SCALE GENOMIC DNA]</scope>
    <source>
        <strain evidence="2">RhyTen1mFocal</strain>
    </source>
</reference>
<feature type="region of interest" description="Disordered" evidence="1">
    <location>
        <begin position="242"/>
        <end position="273"/>
    </location>
</feature>
<protein>
    <recommendedName>
        <fullName evidence="4">Knr4/Smi1-like domain-containing protein</fullName>
    </recommendedName>
</protein>
<dbReference type="PANTHER" id="PTHR32011:SF2">
    <property type="entry name" value="OS08G0472400 PROTEIN"/>
    <property type="match status" value="1"/>
</dbReference>
<dbReference type="PANTHER" id="PTHR32011">
    <property type="entry name" value="OS08G0472400 PROTEIN"/>
    <property type="match status" value="1"/>
</dbReference>
<accession>A0AAD6EYW6</accession>
<name>A0AAD6EYW6_9POAL</name>
<evidence type="ECO:0000313" key="2">
    <source>
        <dbReference type="EMBL" id="KAJ3705958.1"/>
    </source>
</evidence>
<feature type="compositionally biased region" description="Low complexity" evidence="1">
    <location>
        <begin position="248"/>
        <end position="263"/>
    </location>
</feature>
<evidence type="ECO:0008006" key="4">
    <source>
        <dbReference type="Google" id="ProtNLM"/>
    </source>
</evidence>
<organism evidence="2 3">
    <name type="scientific">Rhynchospora tenuis</name>
    <dbReference type="NCBI Taxonomy" id="198213"/>
    <lineage>
        <taxon>Eukaryota</taxon>
        <taxon>Viridiplantae</taxon>
        <taxon>Streptophyta</taxon>
        <taxon>Embryophyta</taxon>
        <taxon>Tracheophyta</taxon>
        <taxon>Spermatophyta</taxon>
        <taxon>Magnoliopsida</taxon>
        <taxon>Liliopsida</taxon>
        <taxon>Poales</taxon>
        <taxon>Cyperaceae</taxon>
        <taxon>Cyperoideae</taxon>
        <taxon>Rhynchosporeae</taxon>
        <taxon>Rhynchospora</taxon>
    </lineage>
</organism>
<proteinExistence type="predicted"/>